<dbReference type="InterPro" id="IPR049447">
    <property type="entry name" value="A9CJY8-like_N"/>
</dbReference>
<dbReference type="Proteomes" id="UP000480246">
    <property type="component" value="Unassembled WGS sequence"/>
</dbReference>
<comment type="caution">
    <text evidence="3">The sequence shown here is derived from an EMBL/GenBank/DDBJ whole genome shotgun (WGS) entry which is preliminary data.</text>
</comment>
<evidence type="ECO:0000259" key="2">
    <source>
        <dbReference type="Pfam" id="PF21631"/>
    </source>
</evidence>
<organism evidence="3 4">
    <name type="scientific">Gracilibacillus oryzae</name>
    <dbReference type="NCBI Taxonomy" id="1672701"/>
    <lineage>
        <taxon>Bacteria</taxon>
        <taxon>Bacillati</taxon>
        <taxon>Bacillota</taxon>
        <taxon>Bacilli</taxon>
        <taxon>Bacillales</taxon>
        <taxon>Bacillaceae</taxon>
        <taxon>Gracilibacillus</taxon>
    </lineage>
</organism>
<dbReference type="InterPro" id="IPR027795">
    <property type="entry name" value="CASTOR_ACT_dom"/>
</dbReference>
<feature type="domain" description="CASTOR ACT" evidence="1">
    <location>
        <begin position="58"/>
        <end position="119"/>
    </location>
</feature>
<protein>
    <submittedName>
        <fullName evidence="3">ACT domain-containing protein</fullName>
    </submittedName>
</protein>
<dbReference type="EMBL" id="WEID01000092">
    <property type="protein sequence ID" value="KAB8127385.1"/>
    <property type="molecule type" value="Genomic_DNA"/>
</dbReference>
<feature type="domain" description="A9CJY8-like N-terminal" evidence="2">
    <location>
        <begin position="9"/>
        <end position="51"/>
    </location>
</feature>
<dbReference type="InterPro" id="IPR016540">
    <property type="entry name" value="UCP008459"/>
</dbReference>
<sequence length="126" mass="13961">MQLRKLSATFSIVKIDPSDNIPSWAVSDLFISITKTDEELSIVCPTDNVPDNAQVIAIEHDWKCIKIEGMLDFALTGILASLANPLADNNISIFAISTYNTDFLMVKSEVFEKAKEVLEAEGHQFV</sequence>
<dbReference type="RefSeq" id="WP_153406260.1">
    <property type="nucleotide sequence ID" value="NZ_ML762443.1"/>
</dbReference>
<reference evidence="3 4" key="1">
    <citation type="submission" date="2019-10" db="EMBL/GenBank/DDBJ databases">
        <title>Gracilibacillus sp. nov. isolated from rice seeds.</title>
        <authorList>
            <person name="He S."/>
        </authorList>
    </citation>
    <scope>NUCLEOTIDE SEQUENCE [LARGE SCALE GENOMIC DNA]</scope>
    <source>
        <strain evidence="3 4">TD8</strain>
    </source>
</reference>
<dbReference type="InterPro" id="IPR045865">
    <property type="entry name" value="ACT-like_dom_sf"/>
</dbReference>
<dbReference type="InterPro" id="IPR051719">
    <property type="entry name" value="CASTOR_mTORC1"/>
</dbReference>
<dbReference type="SUPFAM" id="SSF55021">
    <property type="entry name" value="ACT-like"/>
    <property type="match status" value="2"/>
</dbReference>
<dbReference type="Gene3D" id="3.30.2130.10">
    <property type="entry name" value="VC0802-like"/>
    <property type="match status" value="1"/>
</dbReference>
<evidence type="ECO:0000313" key="3">
    <source>
        <dbReference type="EMBL" id="KAB8127385.1"/>
    </source>
</evidence>
<dbReference type="OrthoDB" id="5615858at2"/>
<dbReference type="PANTHER" id="PTHR31131:SF6">
    <property type="entry name" value="CASTOR ACT DOMAIN-CONTAINING PROTEIN"/>
    <property type="match status" value="1"/>
</dbReference>
<dbReference type="PANTHER" id="PTHR31131">
    <property type="entry name" value="CHROMOSOME 1, WHOLE GENOME SHOTGUN SEQUENCE"/>
    <property type="match status" value="1"/>
</dbReference>
<name>A0A7C8GR09_9BACI</name>
<dbReference type="Pfam" id="PF21631">
    <property type="entry name" value="A9CJY8-like_N"/>
    <property type="match status" value="1"/>
</dbReference>
<accession>A0A7C8GR09</accession>
<evidence type="ECO:0000313" key="4">
    <source>
        <dbReference type="Proteomes" id="UP000480246"/>
    </source>
</evidence>
<evidence type="ECO:0000259" key="1">
    <source>
        <dbReference type="Pfam" id="PF13840"/>
    </source>
</evidence>
<gene>
    <name evidence="3" type="ORF">F9U64_17900</name>
</gene>
<dbReference type="PIRSF" id="PIRSF008459">
    <property type="entry name" value="UCP008459"/>
    <property type="match status" value="1"/>
</dbReference>
<dbReference type="AlphaFoldDB" id="A0A7C8GR09"/>
<dbReference type="Pfam" id="PF13840">
    <property type="entry name" value="ACT_7"/>
    <property type="match status" value="1"/>
</dbReference>
<proteinExistence type="predicted"/>
<keyword evidence="4" id="KW-1185">Reference proteome</keyword>